<dbReference type="EMBL" id="CAKLBY020000229">
    <property type="protein sequence ID" value="CAK7938332.1"/>
    <property type="molecule type" value="Genomic_DNA"/>
</dbReference>
<dbReference type="Proteomes" id="UP001162060">
    <property type="component" value="Unassembled WGS sequence"/>
</dbReference>
<reference evidence="3" key="1">
    <citation type="submission" date="2024-01" db="EMBL/GenBank/DDBJ databases">
        <authorList>
            <person name="Webb A."/>
        </authorList>
    </citation>
    <scope>NUCLEOTIDE SEQUENCE</scope>
    <source>
        <strain evidence="3">Pm1</strain>
    </source>
</reference>
<dbReference type="InterPro" id="IPR016197">
    <property type="entry name" value="Chromo-like_dom_sf"/>
</dbReference>
<dbReference type="SUPFAM" id="SSF54160">
    <property type="entry name" value="Chromo domain-like"/>
    <property type="match status" value="1"/>
</dbReference>
<name>A0AAV1UX33_9STRA</name>
<sequence length="595" mass="67897">MRSKQLELFAKMHLGMDHVLAKLLLDAPRLPDSMKLQTETQSLGTTWVQVTQAFEKRQAMLQRRKEKEEKKKKKREEKGTESDGGMEKSKKQGGRGEVETVATVKQKKTSTKSRLSASPRSGKSPLARDDMEMKSGKKKQMKKKEKEKNEGGKEEKKKKKPVTTGVSPRVEDMKAKVVKKVKVDELSAHDQVILEKIRKLPMCQDVAFGSKKYKAIAKWMELDKGNNAVMPLEVAKVLDELQLDAAVDTTSKPKLSRKRSLETLDDVLRAEKRNNRQLAAKDRKRYEKKSAPHVDDEKAVHRSGEEEATMENHEDSPDSEEAEFVPDLSICNPSLTTSNKKEDDRVLKKQKQEEETVDQVKEEDKSTLQMAPTTQPAAESAQTLADEAACVAKAKYLLYEKMAKPIVTGDSAESAIFLDDSEEVEDEDEEEESDEIEEENTKEVQKHDSSTDDDPDLFDLNEEDVYVVEAILCVKEGRVLLSVGGMRRPKESDLYLVKWEDYDELTWEPQENIPQRLIEMFRERERAKRACQYQIKVAHERKEVTNVTTQAKDIIYLVQWINQDVAVWESRTTLPSKTQVWLDKVLGGASVKKRS</sequence>
<evidence type="ECO:0000313" key="3">
    <source>
        <dbReference type="EMBL" id="CAK7938332.1"/>
    </source>
</evidence>
<gene>
    <name evidence="3" type="ORF">PM001_LOCUS23482</name>
</gene>
<dbReference type="Gene3D" id="2.40.50.40">
    <property type="match status" value="1"/>
</dbReference>
<feature type="region of interest" description="Disordered" evidence="1">
    <location>
        <begin position="246"/>
        <end position="382"/>
    </location>
</feature>
<dbReference type="PROSITE" id="PS50013">
    <property type="entry name" value="CHROMO_2"/>
    <property type="match status" value="1"/>
</dbReference>
<feature type="compositionally biased region" description="Basic and acidic residues" evidence="1">
    <location>
        <begin position="58"/>
        <end position="69"/>
    </location>
</feature>
<proteinExistence type="predicted"/>
<feature type="compositionally biased region" description="Basic and acidic residues" evidence="1">
    <location>
        <begin position="144"/>
        <end position="155"/>
    </location>
</feature>
<feature type="compositionally biased region" description="Polar residues" evidence="1">
    <location>
        <begin position="112"/>
        <end position="121"/>
    </location>
</feature>
<dbReference type="InterPro" id="IPR023780">
    <property type="entry name" value="Chromo_domain"/>
</dbReference>
<feature type="domain" description="Chromo" evidence="2">
    <location>
        <begin position="466"/>
        <end position="536"/>
    </location>
</feature>
<feature type="region of interest" description="Disordered" evidence="1">
    <location>
        <begin position="418"/>
        <end position="458"/>
    </location>
</feature>
<comment type="caution">
    <text evidence="3">The sequence shown here is derived from an EMBL/GenBank/DDBJ whole genome shotgun (WGS) entry which is preliminary data.</text>
</comment>
<feature type="region of interest" description="Disordered" evidence="1">
    <location>
        <begin position="58"/>
        <end position="168"/>
    </location>
</feature>
<feature type="compositionally biased region" description="Basic and acidic residues" evidence="1">
    <location>
        <begin position="339"/>
        <end position="366"/>
    </location>
</feature>
<dbReference type="Pfam" id="PF00385">
    <property type="entry name" value="Chromo"/>
    <property type="match status" value="1"/>
</dbReference>
<evidence type="ECO:0000256" key="1">
    <source>
        <dbReference type="SAM" id="MobiDB-lite"/>
    </source>
</evidence>
<feature type="compositionally biased region" description="Basic and acidic residues" evidence="1">
    <location>
        <begin position="259"/>
        <end position="316"/>
    </location>
</feature>
<protein>
    <recommendedName>
        <fullName evidence="2">Chromo domain-containing protein</fullName>
    </recommendedName>
</protein>
<organism evidence="3 4">
    <name type="scientific">Peronospora matthiolae</name>
    <dbReference type="NCBI Taxonomy" id="2874970"/>
    <lineage>
        <taxon>Eukaryota</taxon>
        <taxon>Sar</taxon>
        <taxon>Stramenopiles</taxon>
        <taxon>Oomycota</taxon>
        <taxon>Peronosporomycetes</taxon>
        <taxon>Peronosporales</taxon>
        <taxon>Peronosporaceae</taxon>
        <taxon>Peronospora</taxon>
    </lineage>
</organism>
<dbReference type="SMART" id="SM00298">
    <property type="entry name" value="CHROMO"/>
    <property type="match status" value="1"/>
</dbReference>
<feature type="compositionally biased region" description="Basic and acidic residues" evidence="1">
    <location>
        <begin position="76"/>
        <end position="98"/>
    </location>
</feature>
<feature type="compositionally biased region" description="Basic and acidic residues" evidence="1">
    <location>
        <begin position="439"/>
        <end position="450"/>
    </location>
</feature>
<evidence type="ECO:0000313" key="4">
    <source>
        <dbReference type="Proteomes" id="UP001162060"/>
    </source>
</evidence>
<feature type="compositionally biased region" description="Acidic residues" evidence="1">
    <location>
        <begin position="419"/>
        <end position="438"/>
    </location>
</feature>
<evidence type="ECO:0000259" key="2">
    <source>
        <dbReference type="PROSITE" id="PS50013"/>
    </source>
</evidence>
<feature type="compositionally biased region" description="Basic and acidic residues" evidence="1">
    <location>
        <begin position="126"/>
        <end position="135"/>
    </location>
</feature>
<accession>A0AAV1UX33</accession>
<dbReference type="AlphaFoldDB" id="A0AAV1UX33"/>
<dbReference type="InterPro" id="IPR000953">
    <property type="entry name" value="Chromo/chromo_shadow_dom"/>
</dbReference>
<feature type="compositionally biased region" description="Polar residues" evidence="1">
    <location>
        <begin position="367"/>
        <end position="382"/>
    </location>
</feature>